<proteinExistence type="predicted"/>
<feature type="transmembrane region" description="Helical" evidence="1">
    <location>
        <begin position="70"/>
        <end position="88"/>
    </location>
</feature>
<feature type="signal peptide" evidence="2">
    <location>
        <begin position="1"/>
        <end position="25"/>
    </location>
</feature>
<feature type="transmembrane region" description="Helical" evidence="1">
    <location>
        <begin position="178"/>
        <end position="197"/>
    </location>
</feature>
<dbReference type="InterPro" id="IPR007038">
    <property type="entry name" value="HupE_UreJ"/>
</dbReference>
<comment type="caution">
    <text evidence="3">The sequence shown here is derived from an EMBL/GenBank/DDBJ whole genome shotgun (WGS) entry which is preliminary data.</text>
</comment>
<keyword evidence="2" id="KW-0732">Signal</keyword>
<name>A0A1I4ENM1_9HYPH</name>
<dbReference type="EMBL" id="FOSK01000015">
    <property type="protein sequence ID" value="SFL06107.1"/>
    <property type="molecule type" value="Genomic_DNA"/>
</dbReference>
<evidence type="ECO:0000313" key="4">
    <source>
        <dbReference type="Proteomes" id="UP000199598"/>
    </source>
</evidence>
<evidence type="ECO:0000256" key="2">
    <source>
        <dbReference type="SAM" id="SignalP"/>
    </source>
</evidence>
<evidence type="ECO:0000256" key="1">
    <source>
        <dbReference type="SAM" id="Phobius"/>
    </source>
</evidence>
<protein>
    <submittedName>
        <fullName evidence="3">Urease accessory protein</fullName>
    </submittedName>
</protein>
<organism evidence="3 4">
    <name type="scientific">Pseudovibrio ascidiaceicola</name>
    <dbReference type="NCBI Taxonomy" id="285279"/>
    <lineage>
        <taxon>Bacteria</taxon>
        <taxon>Pseudomonadati</taxon>
        <taxon>Pseudomonadota</taxon>
        <taxon>Alphaproteobacteria</taxon>
        <taxon>Hyphomicrobiales</taxon>
        <taxon>Stappiaceae</taxon>
        <taxon>Pseudovibrio</taxon>
    </lineage>
</organism>
<dbReference type="PIRSF" id="PIRSF016919">
    <property type="entry name" value="HupE_UreJ"/>
    <property type="match status" value="1"/>
</dbReference>
<dbReference type="RefSeq" id="WP_093523226.1">
    <property type="nucleotide sequence ID" value="NZ_FOSK01000015.1"/>
</dbReference>
<feature type="chain" id="PRO_5045899761" evidence="2">
    <location>
        <begin position="26"/>
        <end position="198"/>
    </location>
</feature>
<dbReference type="Proteomes" id="UP000199598">
    <property type="component" value="Unassembled WGS sequence"/>
</dbReference>
<keyword evidence="1" id="KW-1133">Transmembrane helix</keyword>
<accession>A0A1I4ENM1</accession>
<evidence type="ECO:0000313" key="3">
    <source>
        <dbReference type="EMBL" id="SFL06107.1"/>
    </source>
</evidence>
<feature type="transmembrane region" description="Helical" evidence="1">
    <location>
        <begin position="41"/>
        <end position="63"/>
    </location>
</feature>
<reference evidence="3 4" key="1">
    <citation type="submission" date="2016-10" db="EMBL/GenBank/DDBJ databases">
        <authorList>
            <person name="Varghese N."/>
            <person name="Submissions S."/>
        </authorList>
    </citation>
    <scope>NUCLEOTIDE SEQUENCE [LARGE SCALE GENOMIC DNA]</scope>
    <source>
        <strain evidence="3 4">DSM 16392</strain>
    </source>
</reference>
<keyword evidence="1" id="KW-0812">Transmembrane</keyword>
<sequence>MKLRETAGLTGLLAVLMLIALPAHAAAFSTAQAKADFLHGLWHPLGGLDHILTMVGVGVWAALVLLKKRLVWPLVFTLVMFMAFWARYMGVVVPYVETGILASVILIGLLVAFALKVPVVVGALVVGVFAVFHGAAHANEASASSLLIYALGFSVSTFALGLAGIGLGSLTEWNSGRMFLRALGAITALFGLYLMFVA</sequence>
<dbReference type="Pfam" id="PF04955">
    <property type="entry name" value="HupE_UreJ"/>
    <property type="match status" value="1"/>
</dbReference>
<feature type="transmembrane region" description="Helical" evidence="1">
    <location>
        <begin position="100"/>
        <end position="132"/>
    </location>
</feature>
<gene>
    <name evidence="3" type="ORF">SAMN04488518_115114</name>
</gene>
<feature type="transmembrane region" description="Helical" evidence="1">
    <location>
        <begin position="144"/>
        <end position="166"/>
    </location>
</feature>
<keyword evidence="1" id="KW-0472">Membrane</keyword>
<keyword evidence="4" id="KW-1185">Reference proteome</keyword>